<dbReference type="PANTHER" id="PTHR43685">
    <property type="entry name" value="GLYCOSYLTRANSFERASE"/>
    <property type="match status" value="1"/>
</dbReference>
<dbReference type="GO" id="GO:0016757">
    <property type="term" value="F:glycosyltransferase activity"/>
    <property type="evidence" value="ECO:0007669"/>
    <property type="project" value="UniProtKB-KW"/>
</dbReference>
<dbReference type="InterPro" id="IPR050834">
    <property type="entry name" value="Glycosyltransf_2"/>
</dbReference>
<proteinExistence type="predicted"/>
<dbReference type="CDD" id="cd00761">
    <property type="entry name" value="Glyco_tranf_GTA_type"/>
    <property type="match status" value="1"/>
</dbReference>
<dbReference type="EC" id="2.4.-.-" evidence="2"/>
<sequence>MTSFAVVITSYNYRDFVGTAVDSALAQTRAAAQVIVVDDGSRDGSAELLRERYGNDPRVTLVCGENGGQLVAFQRGVARATADVICFLDADDRWEADYLSRLGELYDDRRDVDFVFSDMQLFGDENRWMGYSERTQDLGHTAICTYMLMHWYGAPTSALSMRALWARRTLELPEELSHTWRLSADNCLVFGASVLGARKYYLRTGAVHYRIHGNNGWWGKQTATSIYLNRFRSRCLIEIYARNIGLDTRSVDNAKHEFRTKPEPSWREARRYARLVRMRRGSWLGNLNRALAILGPVWWRGIRGGHRLTEDE</sequence>
<protein>
    <submittedName>
        <fullName evidence="2">Glycosyltransferase family 2 protein</fullName>
        <ecNumber evidence="2">2.4.-.-</ecNumber>
    </submittedName>
</protein>
<evidence type="ECO:0000313" key="2">
    <source>
        <dbReference type="EMBL" id="XBS90284.1"/>
    </source>
</evidence>
<gene>
    <name evidence="2" type="ORF">ABNK63_01165</name>
</gene>
<dbReference type="InterPro" id="IPR029044">
    <property type="entry name" value="Nucleotide-diphossugar_trans"/>
</dbReference>
<dbReference type="PANTHER" id="PTHR43685:SF2">
    <property type="entry name" value="GLYCOSYLTRANSFERASE 2-LIKE DOMAIN-CONTAINING PROTEIN"/>
    <property type="match status" value="1"/>
</dbReference>
<dbReference type="RefSeq" id="WP_007808650.1">
    <property type="nucleotide sequence ID" value="NZ_CP157948.1"/>
</dbReference>
<dbReference type="Gene3D" id="3.90.550.10">
    <property type="entry name" value="Spore Coat Polysaccharide Biosynthesis Protein SpsA, Chain A"/>
    <property type="match status" value="1"/>
</dbReference>
<organism evidence="2">
    <name type="scientific">Rhodanobacter sp. IGA1.0</name>
    <dbReference type="NCBI Taxonomy" id="3158582"/>
    <lineage>
        <taxon>Bacteria</taxon>
        <taxon>Pseudomonadati</taxon>
        <taxon>Pseudomonadota</taxon>
        <taxon>Gammaproteobacteria</taxon>
        <taxon>Lysobacterales</taxon>
        <taxon>Rhodanobacteraceae</taxon>
        <taxon>Rhodanobacter</taxon>
    </lineage>
</organism>
<feature type="domain" description="Glycosyltransferase 2-like" evidence="1">
    <location>
        <begin position="6"/>
        <end position="131"/>
    </location>
</feature>
<dbReference type="GO" id="GO:0044010">
    <property type="term" value="P:single-species biofilm formation"/>
    <property type="evidence" value="ECO:0007669"/>
    <property type="project" value="TreeGrafter"/>
</dbReference>
<dbReference type="InterPro" id="IPR001173">
    <property type="entry name" value="Glyco_trans_2-like"/>
</dbReference>
<dbReference type="AlphaFoldDB" id="A0AAU7QML9"/>
<dbReference type="SUPFAM" id="SSF53448">
    <property type="entry name" value="Nucleotide-diphospho-sugar transferases"/>
    <property type="match status" value="1"/>
</dbReference>
<evidence type="ECO:0000259" key="1">
    <source>
        <dbReference type="Pfam" id="PF00535"/>
    </source>
</evidence>
<keyword evidence="2" id="KW-0808">Transferase</keyword>
<dbReference type="Pfam" id="PF00535">
    <property type="entry name" value="Glycos_transf_2"/>
    <property type="match status" value="1"/>
</dbReference>
<name>A0AAU7QML9_9GAMM</name>
<reference evidence="2" key="1">
    <citation type="submission" date="2024-06" db="EMBL/GenBank/DDBJ databases">
        <authorList>
            <person name="Sun Y."/>
        </authorList>
    </citation>
    <scope>NUCLEOTIDE SEQUENCE</scope>
    <source>
        <strain evidence="2">IGA1.0</strain>
    </source>
</reference>
<keyword evidence="2" id="KW-0328">Glycosyltransferase</keyword>
<accession>A0AAU7QML9</accession>
<dbReference type="EMBL" id="CP157948">
    <property type="protein sequence ID" value="XBS90284.1"/>
    <property type="molecule type" value="Genomic_DNA"/>
</dbReference>